<evidence type="ECO:0000256" key="1">
    <source>
        <dbReference type="ARBA" id="ARBA00022741"/>
    </source>
</evidence>
<dbReference type="PANTHER" id="PTHR42855">
    <property type="entry name" value="ABC TRANSPORTER ATP-BINDING SUBUNIT"/>
    <property type="match status" value="1"/>
</dbReference>
<gene>
    <name evidence="4" type="ORF">SAMN02194393_04991</name>
</gene>
<dbReference type="SMART" id="SM00382">
    <property type="entry name" value="AAA"/>
    <property type="match status" value="2"/>
</dbReference>
<feature type="domain" description="ABC transporter" evidence="3">
    <location>
        <begin position="5"/>
        <end position="217"/>
    </location>
</feature>
<evidence type="ECO:0000256" key="2">
    <source>
        <dbReference type="ARBA" id="ARBA00022840"/>
    </source>
</evidence>
<keyword evidence="5" id="KW-1185">Reference proteome</keyword>
<dbReference type="NCBIfam" id="NF000355">
    <property type="entry name" value="ribo_prot_ABC_F"/>
    <property type="match status" value="1"/>
</dbReference>
<evidence type="ECO:0000259" key="3">
    <source>
        <dbReference type="PROSITE" id="PS50893"/>
    </source>
</evidence>
<dbReference type="Proteomes" id="UP000190285">
    <property type="component" value="Unassembled WGS sequence"/>
</dbReference>
<organism evidence="4 5">
    <name type="scientific">Maledivibacter halophilus</name>
    <dbReference type="NCBI Taxonomy" id="36842"/>
    <lineage>
        <taxon>Bacteria</taxon>
        <taxon>Bacillati</taxon>
        <taxon>Bacillota</taxon>
        <taxon>Clostridia</taxon>
        <taxon>Peptostreptococcales</taxon>
        <taxon>Caminicellaceae</taxon>
        <taxon>Maledivibacter</taxon>
    </lineage>
</organism>
<name>A0A1T5MM42_9FIRM</name>
<dbReference type="InterPro" id="IPR003593">
    <property type="entry name" value="AAA+_ATPase"/>
</dbReference>
<dbReference type="PROSITE" id="PS50893">
    <property type="entry name" value="ABC_TRANSPORTER_2"/>
    <property type="match status" value="2"/>
</dbReference>
<accession>A0A1T5MM42</accession>
<dbReference type="Pfam" id="PF12848">
    <property type="entry name" value="ABC_tran_Xtn"/>
    <property type="match status" value="1"/>
</dbReference>
<dbReference type="EMBL" id="FUZT01000019">
    <property type="protein sequence ID" value="SKC89256.1"/>
    <property type="molecule type" value="Genomic_DNA"/>
</dbReference>
<proteinExistence type="predicted"/>
<dbReference type="PROSITE" id="PS00211">
    <property type="entry name" value="ABC_TRANSPORTER_1"/>
    <property type="match status" value="1"/>
</dbReference>
<dbReference type="GO" id="GO:0016887">
    <property type="term" value="F:ATP hydrolysis activity"/>
    <property type="evidence" value="ECO:0007669"/>
    <property type="project" value="InterPro"/>
</dbReference>
<dbReference type="Gene3D" id="3.40.50.300">
    <property type="entry name" value="P-loop containing nucleotide triphosphate hydrolases"/>
    <property type="match status" value="2"/>
</dbReference>
<dbReference type="AlphaFoldDB" id="A0A1T5MM42"/>
<dbReference type="InterPro" id="IPR003439">
    <property type="entry name" value="ABC_transporter-like_ATP-bd"/>
</dbReference>
<keyword evidence="1" id="KW-0547">Nucleotide-binding</keyword>
<dbReference type="GO" id="GO:0005524">
    <property type="term" value="F:ATP binding"/>
    <property type="evidence" value="ECO:0007669"/>
    <property type="project" value="UniProtKB-KW"/>
</dbReference>
<dbReference type="InterPro" id="IPR051309">
    <property type="entry name" value="ABCF_ATPase"/>
</dbReference>
<dbReference type="InterPro" id="IPR017871">
    <property type="entry name" value="ABC_transporter-like_CS"/>
</dbReference>
<dbReference type="SUPFAM" id="SSF52540">
    <property type="entry name" value="P-loop containing nucleoside triphosphate hydrolases"/>
    <property type="match status" value="2"/>
</dbReference>
<evidence type="ECO:0000313" key="5">
    <source>
        <dbReference type="Proteomes" id="UP000190285"/>
    </source>
</evidence>
<sequence length="575" mass="67109">MGLLLQCLNIKKEFGDKTVLKDISFDVEVGDRIGIVGNNGAGKTTLAHIITNTIKADKGNILWHNKDIKIGYLHQSTYYTQREFQNMIKGDQEEIREFFQTTKELGVNKIEGWDNRRLSNLSGGEKTKLAIAKIWAEKPQLLILDEPTNHMDYEGVQWLISEIEKYKGTILVISHDRYFMDQSVDRIIEVEDGEAHCYRGNYTFYRDEKKRIYESQLQHYKEQEKYKDKIQNDIKRLKGWSEKGHRQSTKKEGFKEFHRVKAKKKDKQVKSKIKRLGKIEVEGVKKPKEEQQIKFNFNNDDDKCGDRILEAKSIGKSFGNKKLFEDSSFYIQRGEKIALFGKNGCGKTTLINAIFKEIYMDEGELYLSSSAKVAYLSQDVMNLDGNKTVFETFGIENYKIRGILQTLLANMGFSKDMIHKKVNTLSLGERTRLKVAYMIMMENNVLILDEPTNHLDVHSREMLEEALENYMGTIILVSHDRYILERICNKVLIFKNKKIKRYEYSFKEYINREERNKKNSVKKSIDEQLMILENKIAGVVGKLSCLTPDMDKYKELDEEFRALIAAKKEIRNKKY</sequence>
<protein>
    <submittedName>
        <fullName evidence="4">Macrolide transport system ATP-binding/permease protein</fullName>
    </submittedName>
</protein>
<dbReference type="RefSeq" id="WP_079495587.1">
    <property type="nucleotide sequence ID" value="NZ_FUZT01000019.1"/>
</dbReference>
<dbReference type="InterPro" id="IPR032781">
    <property type="entry name" value="ABC_tran_Xtn"/>
</dbReference>
<dbReference type="STRING" id="36842.SAMN02194393_04991"/>
<dbReference type="OrthoDB" id="9801441at2"/>
<evidence type="ECO:0000313" key="4">
    <source>
        <dbReference type="EMBL" id="SKC89256.1"/>
    </source>
</evidence>
<dbReference type="InterPro" id="IPR027417">
    <property type="entry name" value="P-loop_NTPase"/>
</dbReference>
<dbReference type="CDD" id="cd03221">
    <property type="entry name" value="ABCF_EF-3"/>
    <property type="match status" value="2"/>
</dbReference>
<keyword evidence="2 4" id="KW-0067">ATP-binding</keyword>
<feature type="domain" description="ABC transporter" evidence="3">
    <location>
        <begin position="309"/>
        <end position="521"/>
    </location>
</feature>
<dbReference type="Pfam" id="PF00005">
    <property type="entry name" value="ABC_tran"/>
    <property type="match status" value="2"/>
</dbReference>
<dbReference type="PANTHER" id="PTHR42855:SF2">
    <property type="entry name" value="DRUG RESISTANCE ABC TRANSPORTER,ATP-BINDING PROTEIN"/>
    <property type="match status" value="1"/>
</dbReference>
<reference evidence="4 5" key="1">
    <citation type="submission" date="2017-02" db="EMBL/GenBank/DDBJ databases">
        <authorList>
            <person name="Peterson S.W."/>
        </authorList>
    </citation>
    <scope>NUCLEOTIDE SEQUENCE [LARGE SCALE GENOMIC DNA]</scope>
    <source>
        <strain evidence="4 5">M1</strain>
    </source>
</reference>